<organism evidence="2 4">
    <name type="scientific">Mycobacterium talmoniae</name>
    <dbReference type="NCBI Taxonomy" id="1858794"/>
    <lineage>
        <taxon>Bacteria</taxon>
        <taxon>Bacillati</taxon>
        <taxon>Actinomycetota</taxon>
        <taxon>Actinomycetes</taxon>
        <taxon>Mycobacteriales</taxon>
        <taxon>Mycobacteriaceae</taxon>
        <taxon>Mycobacterium</taxon>
    </lineage>
</organism>
<dbReference type="Proteomes" id="UP000179734">
    <property type="component" value="Unassembled WGS sequence"/>
</dbReference>
<protein>
    <recommendedName>
        <fullName evidence="6">DUF4878 domain-containing protein</fullName>
    </recommendedName>
</protein>
<gene>
    <name evidence="2" type="ORF">BKN37_15280</name>
    <name evidence="3" type="ORF">C1Y40_01236</name>
</gene>
<dbReference type="AlphaFoldDB" id="A0A1S1NHN0"/>
<dbReference type="RefSeq" id="WP_071027309.1">
    <property type="nucleotide sequence ID" value="NZ_MLQM01000081.1"/>
</dbReference>
<accession>A0A1S1NHN0</accession>
<dbReference type="EMBL" id="MLQM01000081">
    <property type="protein sequence ID" value="OHV03090.1"/>
    <property type="molecule type" value="Genomic_DNA"/>
</dbReference>
<dbReference type="EMBL" id="PPEA01000174">
    <property type="protein sequence ID" value="PQM48546.1"/>
    <property type="molecule type" value="Genomic_DNA"/>
</dbReference>
<reference evidence="2 4" key="1">
    <citation type="submission" date="2016-10" db="EMBL/GenBank/DDBJ databases">
        <title>Genome sequence of Mycobacterium talmonii.</title>
        <authorList>
            <person name="Greninger A.L."/>
            <person name="Elliott B."/>
            <person name="Vasireddy S."/>
            <person name="Vasireddy R."/>
        </authorList>
    </citation>
    <scope>NUCLEOTIDE SEQUENCE [LARGE SCALE GENOMIC DNA]</scope>
    <source>
        <strain evidence="2">MO-5499</strain>
        <strain evidence="4">NE-TNMC-100812</strain>
    </source>
</reference>
<keyword evidence="4" id="KW-1185">Reference proteome</keyword>
<evidence type="ECO:0008006" key="6">
    <source>
        <dbReference type="Google" id="ProtNLM"/>
    </source>
</evidence>
<feature type="region of interest" description="Disordered" evidence="1">
    <location>
        <begin position="1"/>
        <end position="46"/>
    </location>
</feature>
<reference evidence="3" key="3">
    <citation type="submission" date="2018-01" db="EMBL/GenBank/DDBJ databases">
        <authorList>
            <person name="Gaut B.S."/>
            <person name="Morton B.R."/>
            <person name="Clegg M.T."/>
            <person name="Duvall M.R."/>
        </authorList>
    </citation>
    <scope>NUCLEOTIDE SEQUENCE</scope>
    <source>
        <strain evidence="3">ATCC BAA-2683</strain>
    </source>
</reference>
<comment type="caution">
    <text evidence="2">The sequence shown here is derived from an EMBL/GenBank/DDBJ whole genome shotgun (WGS) entry which is preliminary data.</text>
</comment>
<evidence type="ECO:0000313" key="4">
    <source>
        <dbReference type="Proteomes" id="UP000179734"/>
    </source>
</evidence>
<evidence type="ECO:0000313" key="2">
    <source>
        <dbReference type="EMBL" id="OHV03090.1"/>
    </source>
</evidence>
<proteinExistence type="predicted"/>
<reference evidence="3 5" key="2">
    <citation type="journal article" date="2017" name="Int. J. Syst. Evol. Microbiol.">
        <title>Mycobacterium talmoniae sp. nov., a slowly growing mycobacterium isolated from human respiratory samples.</title>
        <authorList>
            <person name="Davidson R.M."/>
            <person name="DeGroote M.A."/>
            <person name="Marola J.L."/>
            <person name="Buss S."/>
            <person name="Jones V."/>
            <person name="McNeil M.R."/>
            <person name="Freifeld A.G."/>
            <person name="Elaine Epperson L."/>
            <person name="Hasan N.A."/>
            <person name="Jackson M."/>
            <person name="Iwen P.C."/>
            <person name="Salfinger M."/>
            <person name="Strong M."/>
        </authorList>
    </citation>
    <scope>NUCLEOTIDE SEQUENCE [LARGE SCALE GENOMIC DNA]</scope>
    <source>
        <strain evidence="3 5">ATCC BAA-2683</strain>
    </source>
</reference>
<evidence type="ECO:0000313" key="3">
    <source>
        <dbReference type="EMBL" id="PQM48546.1"/>
    </source>
</evidence>
<name>A0A1S1NHN0_9MYCO</name>
<evidence type="ECO:0000313" key="5">
    <source>
        <dbReference type="Proteomes" id="UP000238296"/>
    </source>
</evidence>
<sequence length="137" mass="14761">MLTCAVSMSGPLAWSPARADPAAPPTLESIEPPPPPPRPAASNTSDEAQIRQVFLASIDAYNRSDWNTWLGNQCARLRHVNTAVLQGIRDRGGPNYATIMSVTVMGNTADVTQTDQLGQVDTFHMVRENGWKICGAA</sequence>
<dbReference type="Proteomes" id="UP000238296">
    <property type="component" value="Unassembled WGS sequence"/>
</dbReference>
<evidence type="ECO:0000256" key="1">
    <source>
        <dbReference type="SAM" id="MobiDB-lite"/>
    </source>
</evidence>